<dbReference type="Gene3D" id="1.10.10.60">
    <property type="entry name" value="Homeodomain-like"/>
    <property type="match status" value="2"/>
</dbReference>
<dbReference type="InterPro" id="IPR011051">
    <property type="entry name" value="RmlC_Cupin_sf"/>
</dbReference>
<keyword evidence="4" id="KW-0804">Transcription</keyword>
<protein>
    <submittedName>
        <fullName evidence="7">AraC-type DNA-binding protein</fullName>
    </submittedName>
</protein>
<dbReference type="GO" id="GO:0043565">
    <property type="term" value="F:sequence-specific DNA binding"/>
    <property type="evidence" value="ECO:0007669"/>
    <property type="project" value="InterPro"/>
</dbReference>
<evidence type="ECO:0000259" key="6">
    <source>
        <dbReference type="PROSITE" id="PS01124"/>
    </source>
</evidence>
<dbReference type="InterPro" id="IPR032783">
    <property type="entry name" value="AraC_lig"/>
</dbReference>
<keyword evidence="2 7" id="KW-0238">DNA-binding</keyword>
<keyword evidence="1" id="KW-0805">Transcription regulation</keyword>
<name>A0A9X2G559_9MICO</name>
<comment type="caution">
    <text evidence="7">The sequence shown here is derived from an EMBL/GenBank/DDBJ whole genome shotgun (WGS) entry which is preliminary data.</text>
</comment>
<reference evidence="7" key="1">
    <citation type="submission" date="2022-06" db="EMBL/GenBank/DDBJ databases">
        <title>Genomic Encyclopedia of Archaeal and Bacterial Type Strains, Phase II (KMG-II): from individual species to whole genera.</title>
        <authorList>
            <person name="Goeker M."/>
        </authorList>
    </citation>
    <scope>NUCLEOTIDE SEQUENCE</scope>
    <source>
        <strain evidence="7">DSM 26652</strain>
    </source>
</reference>
<dbReference type="SUPFAM" id="SSF51215">
    <property type="entry name" value="Regulatory protein AraC"/>
    <property type="match status" value="1"/>
</dbReference>
<dbReference type="Gene3D" id="2.60.120.10">
    <property type="entry name" value="Jelly Rolls"/>
    <property type="match status" value="1"/>
</dbReference>
<feature type="region of interest" description="Disordered" evidence="5">
    <location>
        <begin position="285"/>
        <end position="311"/>
    </location>
</feature>
<dbReference type="PANTHER" id="PTHR46796">
    <property type="entry name" value="HTH-TYPE TRANSCRIPTIONAL ACTIVATOR RHAS-RELATED"/>
    <property type="match status" value="1"/>
</dbReference>
<dbReference type="PANTHER" id="PTHR46796:SF7">
    <property type="entry name" value="ARAC FAMILY TRANSCRIPTIONAL REGULATOR"/>
    <property type="match status" value="1"/>
</dbReference>
<keyword evidence="3" id="KW-0010">Activator</keyword>
<evidence type="ECO:0000313" key="8">
    <source>
        <dbReference type="Proteomes" id="UP001139493"/>
    </source>
</evidence>
<evidence type="ECO:0000256" key="4">
    <source>
        <dbReference type="ARBA" id="ARBA00023163"/>
    </source>
</evidence>
<dbReference type="Pfam" id="PF12833">
    <property type="entry name" value="HTH_18"/>
    <property type="match status" value="1"/>
</dbReference>
<dbReference type="RefSeq" id="WP_253837343.1">
    <property type="nucleotide sequence ID" value="NZ_JAMTCS010000010.1"/>
</dbReference>
<dbReference type="EMBL" id="JAMTCS010000010">
    <property type="protein sequence ID" value="MCP2265910.1"/>
    <property type="molecule type" value="Genomic_DNA"/>
</dbReference>
<dbReference type="InterPro" id="IPR037923">
    <property type="entry name" value="HTH-like"/>
</dbReference>
<dbReference type="AlphaFoldDB" id="A0A9X2G559"/>
<dbReference type="InterPro" id="IPR050204">
    <property type="entry name" value="AraC_XylS_family_regulators"/>
</dbReference>
<dbReference type="InterPro" id="IPR018060">
    <property type="entry name" value="HTH_AraC"/>
</dbReference>
<dbReference type="SUPFAM" id="SSF51182">
    <property type="entry name" value="RmlC-like cupins"/>
    <property type="match status" value="1"/>
</dbReference>
<dbReference type="InterPro" id="IPR014710">
    <property type="entry name" value="RmlC-like_jellyroll"/>
</dbReference>
<dbReference type="SMART" id="SM00342">
    <property type="entry name" value="HTH_ARAC"/>
    <property type="match status" value="1"/>
</dbReference>
<dbReference type="PROSITE" id="PS00041">
    <property type="entry name" value="HTH_ARAC_FAMILY_1"/>
    <property type="match status" value="1"/>
</dbReference>
<keyword evidence="8" id="KW-1185">Reference proteome</keyword>
<evidence type="ECO:0000256" key="3">
    <source>
        <dbReference type="ARBA" id="ARBA00023159"/>
    </source>
</evidence>
<proteinExistence type="predicted"/>
<sequence length="311" mass="33529">MDLVGEVIRSVRVGRPGARLVRQTGSRGVRFPAFEGSGFHVVLAGTCWLVTEQGDPVELRPGDVVLTSAGAPHGLSSVPARLRDLPMVELGPHRPEPGPASFEFLCGSYHLGPGRAPHYLRTLPDLVVVSPDPERGPRLRALTDLLRAEVSASPEGDDATVPALLDLVLVHVLRQWRDEHEPGAGALTDDPAIATALRQIHENPAEPWTVERLSRVAGLPRTSFARRFAALVGRPPMRYVTQWRLERAAGLLRETDAPLATIARQVGYSTEFAFSAAFRRAHGMPPGSFRRMPRPAMGVSAGSAGGVRAEG</sequence>
<dbReference type="PROSITE" id="PS01124">
    <property type="entry name" value="HTH_ARAC_FAMILY_2"/>
    <property type="match status" value="1"/>
</dbReference>
<dbReference type="Pfam" id="PF12852">
    <property type="entry name" value="Cupin_6"/>
    <property type="match status" value="1"/>
</dbReference>
<dbReference type="GO" id="GO:0003700">
    <property type="term" value="F:DNA-binding transcription factor activity"/>
    <property type="evidence" value="ECO:0007669"/>
    <property type="project" value="InterPro"/>
</dbReference>
<evidence type="ECO:0000313" key="7">
    <source>
        <dbReference type="EMBL" id="MCP2265910.1"/>
    </source>
</evidence>
<feature type="domain" description="HTH araC/xylS-type" evidence="6">
    <location>
        <begin position="194"/>
        <end position="292"/>
    </location>
</feature>
<organism evidence="7 8">
    <name type="scientific">Promicromonospora thailandica</name>
    <dbReference type="NCBI Taxonomy" id="765201"/>
    <lineage>
        <taxon>Bacteria</taxon>
        <taxon>Bacillati</taxon>
        <taxon>Actinomycetota</taxon>
        <taxon>Actinomycetes</taxon>
        <taxon>Micrococcales</taxon>
        <taxon>Promicromonosporaceae</taxon>
        <taxon>Promicromonospora</taxon>
    </lineage>
</organism>
<evidence type="ECO:0000256" key="2">
    <source>
        <dbReference type="ARBA" id="ARBA00023125"/>
    </source>
</evidence>
<gene>
    <name evidence="7" type="ORF">APR03_003275</name>
</gene>
<dbReference type="SUPFAM" id="SSF46689">
    <property type="entry name" value="Homeodomain-like"/>
    <property type="match status" value="2"/>
</dbReference>
<evidence type="ECO:0000256" key="1">
    <source>
        <dbReference type="ARBA" id="ARBA00023015"/>
    </source>
</evidence>
<dbReference type="InterPro" id="IPR018062">
    <property type="entry name" value="HTH_AraC-typ_CS"/>
</dbReference>
<accession>A0A9X2G559</accession>
<evidence type="ECO:0000256" key="5">
    <source>
        <dbReference type="SAM" id="MobiDB-lite"/>
    </source>
</evidence>
<dbReference type="InterPro" id="IPR009057">
    <property type="entry name" value="Homeodomain-like_sf"/>
</dbReference>
<dbReference type="Proteomes" id="UP001139493">
    <property type="component" value="Unassembled WGS sequence"/>
</dbReference>